<evidence type="ECO:0000256" key="3">
    <source>
        <dbReference type="ARBA" id="ARBA00022490"/>
    </source>
</evidence>
<keyword evidence="3" id="KW-0963">Cytoplasm</keyword>
<dbReference type="Proteomes" id="UP000325577">
    <property type="component" value="Linkage Group LG0"/>
</dbReference>
<dbReference type="AlphaFoldDB" id="A0A5J5C1Q7"/>
<comment type="subcellular location">
    <subcellularLocation>
        <location evidence="1">Cytoplasm</location>
    </subcellularLocation>
</comment>
<dbReference type="EMBL" id="CM018031">
    <property type="protein sequence ID" value="KAA8549198.1"/>
    <property type="molecule type" value="Genomic_DNA"/>
</dbReference>
<dbReference type="Gene3D" id="3.40.30.10">
    <property type="entry name" value="Glutaredoxin"/>
    <property type="match status" value="1"/>
</dbReference>
<sequence length="126" mass="13826">MDMVISNLVAEQPVAIFSKNSCCISHTIKLLIRSFGASPTVYELDELPNGKQIERALVAMGQKPSVPVVFIGQQLVGGSNEVMSLHLKGRLVPMLIQAKAIWVFLEIGKSDSKSIDHPRVRGLCHF</sequence>
<dbReference type="SUPFAM" id="SSF52833">
    <property type="entry name" value="Thioredoxin-like"/>
    <property type="match status" value="1"/>
</dbReference>
<dbReference type="InterPro" id="IPR002109">
    <property type="entry name" value="Glutaredoxin"/>
</dbReference>
<dbReference type="OrthoDB" id="418495at2759"/>
<keyword evidence="7" id="KW-1185">Reference proteome</keyword>
<evidence type="ECO:0000256" key="1">
    <source>
        <dbReference type="ARBA" id="ARBA00004496"/>
    </source>
</evidence>
<protein>
    <recommendedName>
        <fullName evidence="5">Glutaredoxin domain-containing protein</fullName>
    </recommendedName>
</protein>
<evidence type="ECO:0000313" key="7">
    <source>
        <dbReference type="Proteomes" id="UP000325577"/>
    </source>
</evidence>
<name>A0A5J5C1Q7_9ASTE</name>
<dbReference type="PROSITE" id="PS51354">
    <property type="entry name" value="GLUTAREDOXIN_2"/>
    <property type="match status" value="1"/>
</dbReference>
<dbReference type="InterPro" id="IPR011905">
    <property type="entry name" value="GlrX-like_pln_2"/>
</dbReference>
<dbReference type="PANTHER" id="PTHR10168">
    <property type="entry name" value="GLUTAREDOXIN"/>
    <property type="match status" value="1"/>
</dbReference>
<evidence type="ECO:0000256" key="4">
    <source>
        <dbReference type="ARBA" id="ARBA00023284"/>
    </source>
</evidence>
<dbReference type="Pfam" id="PF00462">
    <property type="entry name" value="Glutaredoxin"/>
    <property type="match status" value="1"/>
</dbReference>
<feature type="domain" description="Glutaredoxin" evidence="5">
    <location>
        <begin position="14"/>
        <end position="76"/>
    </location>
</feature>
<dbReference type="GO" id="GO:0005737">
    <property type="term" value="C:cytoplasm"/>
    <property type="evidence" value="ECO:0007669"/>
    <property type="project" value="UniProtKB-SubCell"/>
</dbReference>
<evidence type="ECO:0000313" key="6">
    <source>
        <dbReference type="EMBL" id="KAA8549198.1"/>
    </source>
</evidence>
<dbReference type="InterPro" id="IPR036249">
    <property type="entry name" value="Thioredoxin-like_sf"/>
</dbReference>
<proteinExistence type="inferred from homology"/>
<dbReference type="NCBIfam" id="TIGR02189">
    <property type="entry name" value="GlrX-like_plant"/>
    <property type="match status" value="1"/>
</dbReference>
<evidence type="ECO:0000256" key="2">
    <source>
        <dbReference type="ARBA" id="ARBA00007568"/>
    </source>
</evidence>
<accession>A0A5J5C1Q7</accession>
<gene>
    <name evidence="6" type="ORF">F0562_000882</name>
</gene>
<reference evidence="6 7" key="1">
    <citation type="submission" date="2019-09" db="EMBL/GenBank/DDBJ databases">
        <title>A chromosome-level genome assembly of the Chinese tupelo Nyssa sinensis.</title>
        <authorList>
            <person name="Yang X."/>
            <person name="Kang M."/>
            <person name="Yang Y."/>
            <person name="Xiong H."/>
            <person name="Wang M."/>
            <person name="Zhang Z."/>
            <person name="Wang Z."/>
            <person name="Wu H."/>
            <person name="Ma T."/>
            <person name="Liu J."/>
            <person name="Xi Z."/>
        </authorList>
    </citation>
    <scope>NUCLEOTIDE SEQUENCE [LARGE SCALE GENOMIC DNA]</scope>
    <source>
        <strain evidence="6">J267</strain>
        <tissue evidence="6">Leaf</tissue>
    </source>
</reference>
<evidence type="ECO:0000259" key="5">
    <source>
        <dbReference type="Pfam" id="PF00462"/>
    </source>
</evidence>
<keyword evidence="4" id="KW-0676">Redox-active center</keyword>
<organism evidence="6 7">
    <name type="scientific">Nyssa sinensis</name>
    <dbReference type="NCBI Taxonomy" id="561372"/>
    <lineage>
        <taxon>Eukaryota</taxon>
        <taxon>Viridiplantae</taxon>
        <taxon>Streptophyta</taxon>
        <taxon>Embryophyta</taxon>
        <taxon>Tracheophyta</taxon>
        <taxon>Spermatophyta</taxon>
        <taxon>Magnoliopsida</taxon>
        <taxon>eudicotyledons</taxon>
        <taxon>Gunneridae</taxon>
        <taxon>Pentapetalae</taxon>
        <taxon>asterids</taxon>
        <taxon>Cornales</taxon>
        <taxon>Nyssaceae</taxon>
        <taxon>Nyssa</taxon>
    </lineage>
</organism>
<comment type="similarity">
    <text evidence="2">Belongs to the glutaredoxin family. CC-type subfamily.</text>
</comment>
<dbReference type="CDD" id="cd03419">
    <property type="entry name" value="GRX_GRXh_1_2_like"/>
    <property type="match status" value="1"/>
</dbReference>